<organism evidence="2 3">
    <name type="scientific">Dictyobacter vulcani</name>
    <dbReference type="NCBI Taxonomy" id="2607529"/>
    <lineage>
        <taxon>Bacteria</taxon>
        <taxon>Bacillati</taxon>
        <taxon>Chloroflexota</taxon>
        <taxon>Ktedonobacteria</taxon>
        <taxon>Ktedonobacterales</taxon>
        <taxon>Dictyobacteraceae</taxon>
        <taxon>Dictyobacter</taxon>
    </lineage>
</organism>
<protein>
    <submittedName>
        <fullName evidence="2">FAD-dependent oxidoreductase</fullName>
    </submittedName>
</protein>
<dbReference type="EMBL" id="BKZW01000001">
    <property type="protein sequence ID" value="GER89246.1"/>
    <property type="molecule type" value="Genomic_DNA"/>
</dbReference>
<reference evidence="2 3" key="1">
    <citation type="submission" date="2019-10" db="EMBL/GenBank/DDBJ databases">
        <title>Dictyobacter vulcani sp. nov., within the class Ktedonobacteria, isolated from soil of volcanic Mt. Zao.</title>
        <authorList>
            <person name="Zheng Y."/>
            <person name="Wang C.M."/>
            <person name="Sakai Y."/>
            <person name="Abe K."/>
            <person name="Yokota A."/>
            <person name="Yabe S."/>
        </authorList>
    </citation>
    <scope>NUCLEOTIDE SEQUENCE [LARGE SCALE GENOMIC DNA]</scope>
    <source>
        <strain evidence="2 3">W12</strain>
    </source>
</reference>
<dbReference type="InterPro" id="IPR002937">
    <property type="entry name" value="Amino_oxidase"/>
</dbReference>
<name>A0A5J4KVM2_9CHLR</name>
<dbReference type="AlphaFoldDB" id="A0A5J4KVM2"/>
<keyword evidence="3" id="KW-1185">Reference proteome</keyword>
<dbReference type="SUPFAM" id="SSF51905">
    <property type="entry name" value="FAD/NAD(P)-binding domain"/>
    <property type="match status" value="1"/>
</dbReference>
<accession>A0A5J4KVM2</accession>
<evidence type="ECO:0000313" key="2">
    <source>
        <dbReference type="EMBL" id="GER89246.1"/>
    </source>
</evidence>
<dbReference type="PANTHER" id="PTHR16128:SF5">
    <property type="entry name" value="FAD_NAD(P)-BINDING OXIDOREDUCTASE FAMILY PROTEIN"/>
    <property type="match status" value="1"/>
</dbReference>
<dbReference type="Proteomes" id="UP000326912">
    <property type="component" value="Unassembled WGS sequence"/>
</dbReference>
<dbReference type="Pfam" id="PF13450">
    <property type="entry name" value="NAD_binding_8"/>
    <property type="match status" value="1"/>
</dbReference>
<feature type="domain" description="Amine oxidase" evidence="1">
    <location>
        <begin position="101"/>
        <end position="340"/>
    </location>
</feature>
<dbReference type="GO" id="GO:0016491">
    <property type="term" value="F:oxidoreductase activity"/>
    <property type="evidence" value="ECO:0007669"/>
    <property type="project" value="InterPro"/>
</dbReference>
<dbReference type="PANTHER" id="PTHR16128">
    <property type="entry name" value="FAD/NAD(P)-BINDING OXIDOREDUCTASE FAMILY PROTEIN"/>
    <property type="match status" value="1"/>
</dbReference>
<dbReference type="RefSeq" id="WP_151757035.1">
    <property type="nucleotide sequence ID" value="NZ_BKZW01000001.1"/>
</dbReference>
<proteinExistence type="predicted"/>
<sequence>MPSVAIIGAGLSGLAAAHTLQDASYTVTLFEKSHGVGGRAATRKRAGFIYDHGAQYIKEGTPTSLALITQRFRAPDLIDIQKPVWTFTGTGEIQTGDQTQNAEQKLNYRSGLTALPKKMAEGLTIHLDTCIVRIEQTDAGWHLFDQGGQPHDGFDALLITIPSPQTIALIQDSLLEKHIQQTILQHLTPARYNPLISVMLGYQPCPQERPYYALVNSDKKHTISWLAWEHEKAAERVPANSGLLLAQMAPDYSQEHMEHADAAIIQQVAHQVATLIQEELPEPVFSDIQRWHYALPARKADGDALNAQTLPYGLAFSGDSFVGGRLHLALEHGIMIAQKLLAQRS</sequence>
<dbReference type="Pfam" id="PF01593">
    <property type="entry name" value="Amino_oxidase"/>
    <property type="match status" value="1"/>
</dbReference>
<dbReference type="Gene3D" id="3.50.50.60">
    <property type="entry name" value="FAD/NAD(P)-binding domain"/>
    <property type="match status" value="1"/>
</dbReference>
<gene>
    <name evidence="2" type="ORF">KDW_34080</name>
</gene>
<comment type="caution">
    <text evidence="2">The sequence shown here is derived from an EMBL/GenBank/DDBJ whole genome shotgun (WGS) entry which is preliminary data.</text>
</comment>
<dbReference type="Gene3D" id="3.90.660.10">
    <property type="match status" value="1"/>
</dbReference>
<evidence type="ECO:0000313" key="3">
    <source>
        <dbReference type="Proteomes" id="UP000326912"/>
    </source>
</evidence>
<evidence type="ECO:0000259" key="1">
    <source>
        <dbReference type="Pfam" id="PF01593"/>
    </source>
</evidence>
<dbReference type="InterPro" id="IPR036188">
    <property type="entry name" value="FAD/NAD-bd_sf"/>
</dbReference>